<dbReference type="Proteomes" id="UP001153620">
    <property type="component" value="Chromosome 1"/>
</dbReference>
<keyword evidence="5 6" id="KW-0472">Membrane</keyword>
<dbReference type="PANTHER" id="PTHR11266">
    <property type="entry name" value="PEROXISOMAL MEMBRANE PROTEIN 2, PXMP2 MPV17"/>
    <property type="match status" value="1"/>
</dbReference>
<comment type="similarity">
    <text evidence="2 6">Belongs to the peroxisomal membrane protein PXMP2/4 family.</text>
</comment>
<evidence type="ECO:0000313" key="7">
    <source>
        <dbReference type="EMBL" id="CAG9801065.1"/>
    </source>
</evidence>
<organism evidence="7 8">
    <name type="scientific">Chironomus riparius</name>
    <dbReference type="NCBI Taxonomy" id="315576"/>
    <lineage>
        <taxon>Eukaryota</taxon>
        <taxon>Metazoa</taxon>
        <taxon>Ecdysozoa</taxon>
        <taxon>Arthropoda</taxon>
        <taxon>Hexapoda</taxon>
        <taxon>Insecta</taxon>
        <taxon>Pterygota</taxon>
        <taxon>Neoptera</taxon>
        <taxon>Endopterygota</taxon>
        <taxon>Diptera</taxon>
        <taxon>Nematocera</taxon>
        <taxon>Chironomoidea</taxon>
        <taxon>Chironomidae</taxon>
        <taxon>Chironominae</taxon>
        <taxon>Chironomus</taxon>
    </lineage>
</organism>
<dbReference type="PANTHER" id="PTHR11266:SF80">
    <property type="entry name" value="PEROXISOMAL MEMBRANE PROTEIN 2"/>
    <property type="match status" value="1"/>
</dbReference>
<keyword evidence="3 6" id="KW-0812">Transmembrane</keyword>
<evidence type="ECO:0000256" key="6">
    <source>
        <dbReference type="RuleBase" id="RU363053"/>
    </source>
</evidence>
<dbReference type="InterPro" id="IPR007248">
    <property type="entry name" value="Mpv17_PMP22"/>
</dbReference>
<feature type="transmembrane region" description="Helical" evidence="6">
    <location>
        <begin position="54"/>
        <end position="76"/>
    </location>
</feature>
<keyword evidence="8" id="KW-1185">Reference proteome</keyword>
<evidence type="ECO:0000256" key="3">
    <source>
        <dbReference type="ARBA" id="ARBA00022692"/>
    </source>
</evidence>
<protein>
    <recommendedName>
        <fullName evidence="9">Peroxisomal membrane protein 2</fullName>
    </recommendedName>
</protein>
<name>A0A9N9RPR9_9DIPT</name>
<evidence type="ECO:0000256" key="1">
    <source>
        <dbReference type="ARBA" id="ARBA00004141"/>
    </source>
</evidence>
<evidence type="ECO:0000313" key="8">
    <source>
        <dbReference type="Proteomes" id="UP001153620"/>
    </source>
</evidence>
<dbReference type="Pfam" id="PF04117">
    <property type="entry name" value="Mpv17_PMP22"/>
    <property type="match status" value="1"/>
</dbReference>
<feature type="transmembrane region" description="Helical" evidence="6">
    <location>
        <begin position="154"/>
        <end position="172"/>
    </location>
</feature>
<dbReference type="AlphaFoldDB" id="A0A9N9RPR9"/>
<gene>
    <name evidence="7" type="ORF">CHIRRI_LOCUS4000</name>
</gene>
<dbReference type="GO" id="GO:0005778">
    <property type="term" value="C:peroxisomal membrane"/>
    <property type="evidence" value="ECO:0007669"/>
    <property type="project" value="TreeGrafter"/>
</dbReference>
<feature type="transmembrane region" description="Helical" evidence="6">
    <location>
        <begin position="96"/>
        <end position="116"/>
    </location>
</feature>
<dbReference type="OrthoDB" id="860at2759"/>
<comment type="subcellular location">
    <subcellularLocation>
        <location evidence="1">Membrane</location>
        <topology evidence="1">Multi-pass membrane protein</topology>
    </subcellularLocation>
</comment>
<proteinExistence type="inferred from homology"/>
<feature type="transmembrane region" description="Helical" evidence="6">
    <location>
        <begin position="128"/>
        <end position="148"/>
    </location>
</feature>
<sequence>MALSRPIYNFLGFYFEQLFNHPVRTKSITSSIVATSGTIVSQILSGQNINPRTVFAYSLFGLIFGGSVPHYFYSFFNNVVPDVQYKALIEFFMERTLFAPVFVGLSLYFLSIFEGKSPEQAQKILKQLYLNVLVTNWRYLSLPVFVNFNFVPPMLRVFVANIIGFFWIIYLADKRRRAAAKKENTK</sequence>
<dbReference type="EMBL" id="OU895877">
    <property type="protein sequence ID" value="CAG9801065.1"/>
    <property type="molecule type" value="Genomic_DNA"/>
</dbReference>
<evidence type="ECO:0000256" key="2">
    <source>
        <dbReference type="ARBA" id="ARBA00006824"/>
    </source>
</evidence>
<evidence type="ECO:0008006" key="9">
    <source>
        <dbReference type="Google" id="ProtNLM"/>
    </source>
</evidence>
<accession>A0A9N9RPR9</accession>
<reference evidence="7" key="1">
    <citation type="submission" date="2022-01" db="EMBL/GenBank/DDBJ databases">
        <authorList>
            <person name="King R."/>
        </authorList>
    </citation>
    <scope>NUCLEOTIDE SEQUENCE</scope>
</reference>
<evidence type="ECO:0000256" key="4">
    <source>
        <dbReference type="ARBA" id="ARBA00022989"/>
    </source>
</evidence>
<keyword evidence="4 6" id="KW-1133">Transmembrane helix</keyword>
<reference evidence="7" key="2">
    <citation type="submission" date="2022-10" db="EMBL/GenBank/DDBJ databases">
        <authorList>
            <consortium name="ENA_rothamsted_submissions"/>
            <consortium name="culmorum"/>
            <person name="King R."/>
        </authorList>
    </citation>
    <scope>NUCLEOTIDE SEQUENCE</scope>
</reference>
<evidence type="ECO:0000256" key="5">
    <source>
        <dbReference type="ARBA" id="ARBA00023136"/>
    </source>
</evidence>